<evidence type="ECO:0000256" key="3">
    <source>
        <dbReference type="ARBA" id="ARBA00023219"/>
    </source>
</evidence>
<feature type="compositionally biased region" description="Polar residues" evidence="4">
    <location>
        <begin position="347"/>
        <end position="356"/>
    </location>
</feature>
<keyword evidence="2" id="KW-1162">Viral penetration into host cytoplasm</keyword>
<reference evidence="5" key="1">
    <citation type="submission" date="2020-05" db="EMBL/GenBank/DDBJ databases">
        <authorList>
            <person name="Chiriac C."/>
            <person name="Salcher M."/>
            <person name="Ghai R."/>
            <person name="Kavagutti S V."/>
        </authorList>
    </citation>
    <scope>NUCLEOTIDE SEQUENCE</scope>
</reference>
<dbReference type="Gene3D" id="1.20.1270.210">
    <property type="match status" value="1"/>
</dbReference>
<keyword evidence="2" id="KW-1160">Virus entry into host cell</keyword>
<dbReference type="Gene3D" id="3.30.1120.70">
    <property type="match status" value="1"/>
</dbReference>
<protein>
    <submittedName>
        <fullName evidence="5">Portal_HK97, phage portal protein, HK97 family</fullName>
    </submittedName>
</protein>
<feature type="region of interest" description="Disordered" evidence="4">
    <location>
        <begin position="337"/>
        <end position="356"/>
    </location>
</feature>
<dbReference type="Gene3D" id="3.40.140.120">
    <property type="match status" value="1"/>
</dbReference>
<evidence type="ECO:0000256" key="2">
    <source>
        <dbReference type="ARBA" id="ARBA00023009"/>
    </source>
</evidence>
<dbReference type="Pfam" id="PF04860">
    <property type="entry name" value="Phage_portal"/>
    <property type="match status" value="1"/>
</dbReference>
<organism evidence="5">
    <name type="scientific">uncultured Caudovirales phage</name>
    <dbReference type="NCBI Taxonomy" id="2100421"/>
    <lineage>
        <taxon>Viruses</taxon>
        <taxon>Duplodnaviria</taxon>
        <taxon>Heunggongvirae</taxon>
        <taxon>Uroviricota</taxon>
        <taxon>Caudoviricetes</taxon>
        <taxon>Peduoviridae</taxon>
        <taxon>Maltschvirus</taxon>
        <taxon>Maltschvirus maltsch</taxon>
    </lineage>
</organism>
<dbReference type="EMBL" id="LR797000">
    <property type="protein sequence ID" value="CAB4180211.1"/>
    <property type="molecule type" value="Genomic_DNA"/>
</dbReference>
<proteinExistence type="predicted"/>
<sequence>MSIFGTNKTKAVAAAAGGSASSAMVGDYYTYTQGELFNRAMSVPAYSRSLGLISSVIGSMCLRMYNEVWNETEEEMTKIYLAPRSWLRKINPATTNNFMLSWTCADIFSFGRAFWYISSRTADGFPASFSRLPASMITSTDQTQNIWFSQASNLYFNGTEIPTSDVVQFLSGNEGIVYASQRTINTAIKLEEARYRNASSAIAAGILQVQPNSESMSSSDLQELAAAFQEARMTNQIAALSPEVHYVETTSSPDKMLLIDSAEFQAHELSRACGVPAYLLNLSVGSYAYTNSVEARQDLWTFGAKQIGECITQTLSMNNVLPNGTYIEFDLDDFIDGDSMPEMPQNDRMNNVGSES</sequence>
<name>A0A6J5QFF6_9CAUD</name>
<gene>
    <name evidence="5" type="ORF">UFOVP1052_12</name>
</gene>
<keyword evidence="2" id="KW-1171">Viral genome ejection through host cell envelope</keyword>
<evidence type="ECO:0000313" key="5">
    <source>
        <dbReference type="EMBL" id="CAB4180211.1"/>
    </source>
</evidence>
<keyword evidence="1" id="KW-1188">Viral release from host cell</keyword>
<keyword evidence="1" id="KW-0118">Viral capsid assembly</keyword>
<evidence type="ECO:0000256" key="4">
    <source>
        <dbReference type="SAM" id="MobiDB-lite"/>
    </source>
</evidence>
<keyword evidence="3" id="KW-0231">Viral genome packaging</keyword>
<dbReference type="InterPro" id="IPR006944">
    <property type="entry name" value="Phage/GTA_portal"/>
</dbReference>
<accession>A0A6J5QFF6</accession>
<evidence type="ECO:0000256" key="1">
    <source>
        <dbReference type="ARBA" id="ARBA00022950"/>
    </source>
</evidence>